<reference evidence="1 2" key="1">
    <citation type="submission" date="2019-08" db="EMBL/GenBank/DDBJ databases">
        <authorList>
            <person name="Herpell B J."/>
        </authorList>
    </citation>
    <scope>NUCLEOTIDE SEQUENCE [LARGE SCALE GENOMIC DNA]</scope>
    <source>
        <strain evidence="2">Msb3</strain>
    </source>
</reference>
<sequence>MKDNIVGSLKEMHDAYDPYRATIGTGKGQEMFADVLRKSAVWESIRASADRSRTDSSRHRQP</sequence>
<dbReference type="AlphaFoldDB" id="A0A5Q4Z9Z1"/>
<evidence type="ECO:0000313" key="2">
    <source>
        <dbReference type="Proteomes" id="UP000325811"/>
    </source>
</evidence>
<gene>
    <name evidence="1" type="ORF">PDMSB3_0241</name>
</gene>
<keyword evidence="2" id="KW-1185">Reference proteome</keyword>
<protein>
    <submittedName>
        <fullName evidence="1">Uncharacterized protein</fullName>
    </submittedName>
</protein>
<dbReference type="RefSeq" id="WP_232064088.1">
    <property type="nucleotide sequence ID" value="NZ_LR699553.1"/>
</dbReference>
<evidence type="ECO:0000313" key="1">
    <source>
        <dbReference type="EMBL" id="VVD26703.1"/>
    </source>
</evidence>
<dbReference type="Proteomes" id="UP000325811">
    <property type="component" value="Chromosome I"/>
</dbReference>
<accession>A0A5Q4Z9Z1</accession>
<proteinExistence type="predicted"/>
<dbReference type="EMBL" id="LR699553">
    <property type="protein sequence ID" value="VVD26703.1"/>
    <property type="molecule type" value="Genomic_DNA"/>
</dbReference>
<dbReference type="KEGG" id="pdio:PDMSB3_0241"/>
<organism evidence="1 2">
    <name type="scientific">Paraburkholderia dioscoreae</name>
    <dbReference type="NCBI Taxonomy" id="2604047"/>
    <lineage>
        <taxon>Bacteria</taxon>
        <taxon>Pseudomonadati</taxon>
        <taxon>Pseudomonadota</taxon>
        <taxon>Betaproteobacteria</taxon>
        <taxon>Burkholderiales</taxon>
        <taxon>Burkholderiaceae</taxon>
        <taxon>Paraburkholderia</taxon>
    </lineage>
</organism>
<name>A0A5Q4Z9Z1_9BURK</name>